<proteinExistence type="predicted"/>
<gene>
    <name evidence="1" type="ORF">CLMAG_62480</name>
</gene>
<reference evidence="1 2" key="1">
    <citation type="submission" date="2016-04" db="EMBL/GenBank/DDBJ databases">
        <title>Genome sequence of Clostridium magnum DSM 2767.</title>
        <authorList>
            <person name="Poehlein A."/>
            <person name="Uhlig R."/>
            <person name="Fischer R."/>
            <person name="Bahl H."/>
            <person name="Daniel R."/>
        </authorList>
    </citation>
    <scope>NUCLEOTIDE SEQUENCE [LARGE SCALE GENOMIC DNA]</scope>
    <source>
        <strain evidence="1 2">DSM 2767</strain>
    </source>
</reference>
<accession>A0A161X3U2</accession>
<dbReference type="RefSeq" id="WP_066631100.1">
    <property type="nucleotide sequence ID" value="NZ_FQXL01000039.1"/>
</dbReference>
<dbReference type="AlphaFoldDB" id="A0A161X3U2"/>
<protein>
    <submittedName>
        <fullName evidence="1">Uncharacterized protein</fullName>
    </submittedName>
</protein>
<keyword evidence="2" id="KW-1185">Reference proteome</keyword>
<dbReference type="Proteomes" id="UP000076603">
    <property type="component" value="Unassembled WGS sequence"/>
</dbReference>
<dbReference type="PATRIC" id="fig|1121326.3.peg.6322"/>
<sequence>MVYSCIENDYPLTLVKEEGNNYGKKKERKFHLQMDKILKRLFTLKNTNKITGALSYCFRRGDVYS</sequence>
<dbReference type="EMBL" id="LWAE01000018">
    <property type="protein sequence ID" value="KZL88476.1"/>
    <property type="molecule type" value="Genomic_DNA"/>
</dbReference>
<comment type="caution">
    <text evidence="1">The sequence shown here is derived from an EMBL/GenBank/DDBJ whole genome shotgun (WGS) entry which is preliminary data.</text>
</comment>
<evidence type="ECO:0000313" key="1">
    <source>
        <dbReference type="EMBL" id="KZL88476.1"/>
    </source>
</evidence>
<dbReference type="STRING" id="1121326.CLMAG_62480"/>
<organism evidence="1 2">
    <name type="scientific">Clostridium magnum DSM 2767</name>
    <dbReference type="NCBI Taxonomy" id="1121326"/>
    <lineage>
        <taxon>Bacteria</taxon>
        <taxon>Bacillati</taxon>
        <taxon>Bacillota</taxon>
        <taxon>Clostridia</taxon>
        <taxon>Eubacteriales</taxon>
        <taxon>Clostridiaceae</taxon>
        <taxon>Clostridium</taxon>
    </lineage>
</organism>
<name>A0A161X3U2_9CLOT</name>
<evidence type="ECO:0000313" key="2">
    <source>
        <dbReference type="Proteomes" id="UP000076603"/>
    </source>
</evidence>